<dbReference type="EC" id="4.1.1.48" evidence="8"/>
<sequence length="259" mass="29029">MTTYLTRILEFKAGEVRDLKQRSPERLYREKVAELPPVRDFYGALRRAPESPINLIAEVKKASPSRGILVEDFHPLDIARRYAELGASAFSVLTDREFFQGSNDYLQLVASSCDIPVLRKDFIIDESQIFEARLIGADAILLIVAALEPAQLGEYLSLAHELGLAVLVEVHDEHELEHALEQGSRMIGVNNRDLRDFTFSLDTSLRLRPKMPSGIIAVAESGLKRSSDVMMMQEASFDAVLIGEGLLGEELQGFTWKRI</sequence>
<evidence type="ECO:0000259" key="9">
    <source>
        <dbReference type="Pfam" id="PF00218"/>
    </source>
</evidence>
<dbReference type="GO" id="GO:0004425">
    <property type="term" value="F:indole-3-glycerol-phosphate synthase activity"/>
    <property type="evidence" value="ECO:0007669"/>
    <property type="project" value="UniProtKB-UniRule"/>
</dbReference>
<dbReference type="HAMAP" id="MF_00134_B">
    <property type="entry name" value="IGPS_B"/>
    <property type="match status" value="1"/>
</dbReference>
<proteinExistence type="inferred from homology"/>
<evidence type="ECO:0000256" key="6">
    <source>
        <dbReference type="ARBA" id="ARBA00023141"/>
    </source>
</evidence>
<dbReference type="CDD" id="cd00331">
    <property type="entry name" value="IGPS"/>
    <property type="match status" value="1"/>
</dbReference>
<gene>
    <name evidence="8" type="primary">trpC</name>
    <name evidence="10" type="ordered locus">Paes_0490</name>
</gene>
<dbReference type="GO" id="GO:0004640">
    <property type="term" value="F:phosphoribosylanthranilate isomerase activity"/>
    <property type="evidence" value="ECO:0007669"/>
    <property type="project" value="TreeGrafter"/>
</dbReference>
<feature type="domain" description="Indole-3-glycerol phosphate synthase" evidence="9">
    <location>
        <begin position="5"/>
        <end position="249"/>
    </location>
</feature>
<evidence type="ECO:0000256" key="5">
    <source>
        <dbReference type="ARBA" id="ARBA00022822"/>
    </source>
</evidence>
<evidence type="ECO:0000313" key="10">
    <source>
        <dbReference type="EMBL" id="ACF45546.1"/>
    </source>
</evidence>
<dbReference type="PROSITE" id="PS00614">
    <property type="entry name" value="IGPS"/>
    <property type="match status" value="1"/>
</dbReference>
<dbReference type="Proteomes" id="UP000002725">
    <property type="component" value="Chromosome"/>
</dbReference>
<keyword evidence="4 8" id="KW-0210">Decarboxylase</keyword>
<dbReference type="Pfam" id="PF00218">
    <property type="entry name" value="IGPS"/>
    <property type="match status" value="1"/>
</dbReference>
<dbReference type="NCBIfam" id="NF001377">
    <property type="entry name" value="PRK00278.2-4"/>
    <property type="match status" value="1"/>
</dbReference>
<dbReference type="PANTHER" id="PTHR22854:SF2">
    <property type="entry name" value="INDOLE-3-GLYCEROL-PHOSPHATE SYNTHASE"/>
    <property type="match status" value="1"/>
</dbReference>
<protein>
    <recommendedName>
        <fullName evidence="8">Indole-3-glycerol phosphate synthase</fullName>
        <shortName evidence="8">IGPS</shortName>
        <ecNumber evidence="8">4.1.1.48</ecNumber>
    </recommendedName>
</protein>
<dbReference type="eggNOG" id="COG0134">
    <property type="taxonomic scope" value="Bacteria"/>
</dbReference>
<keyword evidence="3 8" id="KW-0028">Amino-acid biosynthesis</keyword>
<dbReference type="InterPro" id="IPR045186">
    <property type="entry name" value="Indole-3-glycerol_P_synth"/>
</dbReference>
<comment type="catalytic activity">
    <reaction evidence="1 8">
        <text>1-(2-carboxyphenylamino)-1-deoxy-D-ribulose 5-phosphate + H(+) = (1S,2R)-1-C-(indol-3-yl)glycerol 3-phosphate + CO2 + H2O</text>
        <dbReference type="Rhea" id="RHEA:23476"/>
        <dbReference type="ChEBI" id="CHEBI:15377"/>
        <dbReference type="ChEBI" id="CHEBI:15378"/>
        <dbReference type="ChEBI" id="CHEBI:16526"/>
        <dbReference type="ChEBI" id="CHEBI:58613"/>
        <dbReference type="ChEBI" id="CHEBI:58866"/>
        <dbReference type="EC" id="4.1.1.48"/>
    </reaction>
</comment>
<accession>B4S5E9</accession>
<evidence type="ECO:0000256" key="4">
    <source>
        <dbReference type="ARBA" id="ARBA00022793"/>
    </source>
</evidence>
<dbReference type="InterPro" id="IPR013785">
    <property type="entry name" value="Aldolase_TIM"/>
</dbReference>
<keyword evidence="5 8" id="KW-0822">Tryptophan biosynthesis</keyword>
<dbReference type="Gene3D" id="3.20.20.70">
    <property type="entry name" value="Aldolase class I"/>
    <property type="match status" value="1"/>
</dbReference>
<evidence type="ECO:0000256" key="7">
    <source>
        <dbReference type="ARBA" id="ARBA00023239"/>
    </source>
</evidence>
<dbReference type="EMBL" id="CP001108">
    <property type="protein sequence ID" value="ACF45546.1"/>
    <property type="molecule type" value="Genomic_DNA"/>
</dbReference>
<comment type="similarity">
    <text evidence="8">Belongs to the TrpC family.</text>
</comment>
<dbReference type="FunFam" id="3.20.20.70:FF:000024">
    <property type="entry name" value="Indole-3-glycerol phosphate synthase"/>
    <property type="match status" value="1"/>
</dbReference>
<dbReference type="UniPathway" id="UPA00035">
    <property type="reaction ID" value="UER00043"/>
</dbReference>
<dbReference type="SUPFAM" id="SSF51366">
    <property type="entry name" value="Ribulose-phoshate binding barrel"/>
    <property type="match status" value="1"/>
</dbReference>
<evidence type="ECO:0000256" key="3">
    <source>
        <dbReference type="ARBA" id="ARBA00022605"/>
    </source>
</evidence>
<comment type="pathway">
    <text evidence="2 8">Amino-acid biosynthesis; L-tryptophan biosynthesis; L-tryptophan from chorismate: step 4/5.</text>
</comment>
<evidence type="ECO:0000256" key="1">
    <source>
        <dbReference type="ARBA" id="ARBA00001633"/>
    </source>
</evidence>
<dbReference type="RefSeq" id="WP_012505083.1">
    <property type="nucleotide sequence ID" value="NC_011059.1"/>
</dbReference>
<evidence type="ECO:0000313" key="11">
    <source>
        <dbReference type="Proteomes" id="UP000002725"/>
    </source>
</evidence>
<dbReference type="InterPro" id="IPR013798">
    <property type="entry name" value="Indole-3-glycerol_P_synth_dom"/>
</dbReference>
<dbReference type="InterPro" id="IPR011060">
    <property type="entry name" value="RibuloseP-bd_barrel"/>
</dbReference>
<dbReference type="GO" id="GO:0000162">
    <property type="term" value="P:L-tryptophan biosynthetic process"/>
    <property type="evidence" value="ECO:0007669"/>
    <property type="project" value="UniProtKB-UniRule"/>
</dbReference>
<dbReference type="KEGG" id="paa:Paes_0490"/>
<evidence type="ECO:0000256" key="2">
    <source>
        <dbReference type="ARBA" id="ARBA00004696"/>
    </source>
</evidence>
<evidence type="ECO:0000256" key="8">
    <source>
        <dbReference type="HAMAP-Rule" id="MF_00134"/>
    </source>
</evidence>
<name>B4S5E9_PROA2</name>
<keyword evidence="11" id="KW-1185">Reference proteome</keyword>
<dbReference type="InterPro" id="IPR001468">
    <property type="entry name" value="Indole-3-GlycerolPSynthase_CS"/>
</dbReference>
<dbReference type="HOGENOM" id="CLU_034247_2_0_10"/>
<dbReference type="STRING" id="290512.Paes_0490"/>
<dbReference type="AlphaFoldDB" id="B4S5E9"/>
<keyword evidence="7 8" id="KW-0456">Lyase</keyword>
<organism evidence="10 11">
    <name type="scientific">Prosthecochloris aestuarii (strain DSM 271 / SK 413)</name>
    <dbReference type="NCBI Taxonomy" id="290512"/>
    <lineage>
        <taxon>Bacteria</taxon>
        <taxon>Pseudomonadati</taxon>
        <taxon>Chlorobiota</taxon>
        <taxon>Chlorobiia</taxon>
        <taxon>Chlorobiales</taxon>
        <taxon>Chlorobiaceae</taxon>
        <taxon>Prosthecochloris</taxon>
    </lineage>
</organism>
<reference evidence="10" key="1">
    <citation type="submission" date="2008-06" db="EMBL/GenBank/DDBJ databases">
        <title>Complete sequence of chromosome of Prosthecochloris aestuarii DSM 271.</title>
        <authorList>
            <consortium name="US DOE Joint Genome Institute"/>
            <person name="Lucas S."/>
            <person name="Copeland A."/>
            <person name="Lapidus A."/>
            <person name="Glavina del Rio T."/>
            <person name="Dalin E."/>
            <person name="Tice H."/>
            <person name="Bruce D."/>
            <person name="Goodwin L."/>
            <person name="Pitluck S."/>
            <person name="Schmutz J."/>
            <person name="Larimer F."/>
            <person name="Land M."/>
            <person name="Hauser L."/>
            <person name="Kyrpides N."/>
            <person name="Anderson I."/>
            <person name="Liu Z."/>
            <person name="Li T."/>
            <person name="Zhao F."/>
            <person name="Overmann J."/>
            <person name="Bryant D.A."/>
            <person name="Richardson P."/>
        </authorList>
    </citation>
    <scope>NUCLEOTIDE SEQUENCE [LARGE SCALE GENOMIC DNA]</scope>
    <source>
        <strain evidence="10">DSM 271</strain>
    </source>
</reference>
<keyword evidence="6 8" id="KW-0057">Aromatic amino acid biosynthesis</keyword>
<dbReference type="PANTHER" id="PTHR22854">
    <property type="entry name" value="TRYPTOPHAN BIOSYNTHESIS PROTEIN"/>
    <property type="match status" value="1"/>
</dbReference>